<accession>A0A6P7HJA3</accession>
<proteinExistence type="predicted"/>
<dbReference type="KEGG" id="dvv:114349487"/>
<feature type="chain" id="PRO_5027887152" evidence="1">
    <location>
        <begin position="25"/>
        <end position="201"/>
    </location>
</feature>
<protein>
    <submittedName>
        <fullName evidence="2">Uncharacterized protein LOC114349486</fullName>
    </submittedName>
</protein>
<keyword evidence="1" id="KW-0732">Signal</keyword>
<organism evidence="2">
    <name type="scientific">Diabrotica virgifera virgifera</name>
    <name type="common">western corn rootworm</name>
    <dbReference type="NCBI Taxonomy" id="50390"/>
    <lineage>
        <taxon>Eukaryota</taxon>
        <taxon>Metazoa</taxon>
        <taxon>Ecdysozoa</taxon>
        <taxon>Arthropoda</taxon>
        <taxon>Hexapoda</taxon>
        <taxon>Insecta</taxon>
        <taxon>Pterygota</taxon>
        <taxon>Neoptera</taxon>
        <taxon>Endopterygota</taxon>
        <taxon>Coleoptera</taxon>
        <taxon>Polyphaga</taxon>
        <taxon>Cucujiformia</taxon>
        <taxon>Chrysomeloidea</taxon>
        <taxon>Chrysomelidae</taxon>
        <taxon>Galerucinae</taxon>
        <taxon>Diabroticina</taxon>
        <taxon>Diabroticites</taxon>
        <taxon>Diabrotica</taxon>
    </lineage>
</organism>
<sequence>MFITMKSYHFCLFVFLSIVFKASCEHTKTFYYTYTRNGTCVKAYYTEEEFYKIYCFEPLAEQNDALGIVTDKNDTIIYKGYGEISECFELSHANSTNKTSICLDLFPENCMHGQDDEKRRKVEDVPEIPCKKDSRFHYLGLRFDNLNLIFRCVIFSVRIPPADQNQVARYCSNRAIVNVSKAKDKGFSFQKIIKMFQNPEK</sequence>
<dbReference type="RefSeq" id="XP_028155670.1">
    <property type="nucleotide sequence ID" value="XM_028299869.1"/>
</dbReference>
<name>A0A6P7HJA3_DIAVI</name>
<dbReference type="AlphaFoldDB" id="A0A6P7HJA3"/>
<dbReference type="InParanoid" id="A0A6P7HJA3"/>
<reference evidence="2" key="1">
    <citation type="submission" date="2025-08" db="UniProtKB">
        <authorList>
            <consortium name="RefSeq"/>
        </authorList>
    </citation>
    <scope>IDENTIFICATION</scope>
    <source>
        <tissue evidence="2">Whole insect</tissue>
    </source>
</reference>
<evidence type="ECO:0000256" key="1">
    <source>
        <dbReference type="SAM" id="SignalP"/>
    </source>
</evidence>
<evidence type="ECO:0000313" key="2">
    <source>
        <dbReference type="RefSeq" id="XP_028155670.1"/>
    </source>
</evidence>
<gene>
    <name evidence="2" type="primary">LOC114349486</name>
</gene>
<feature type="signal peptide" evidence="1">
    <location>
        <begin position="1"/>
        <end position="24"/>
    </location>
</feature>